<dbReference type="InterPro" id="IPR014985">
    <property type="entry name" value="WbqC"/>
</dbReference>
<keyword evidence="2" id="KW-1185">Reference proteome</keyword>
<name>A0ABR6W5Y4_9BACT</name>
<comment type="caution">
    <text evidence="1">The sequence shown here is derived from an EMBL/GenBank/DDBJ whole genome shotgun (WGS) entry which is preliminary data.</text>
</comment>
<evidence type="ECO:0000313" key="2">
    <source>
        <dbReference type="Proteomes" id="UP000700732"/>
    </source>
</evidence>
<sequence>MRLYLMTLAIMQPYFLPYIGYMQLMNAVDTFVLYDDVAFINRGWINRNRLLINGQEHLFTVPLKDASQNKRINEVMLADDPKWRSKLLKTIEQGYRKAPYYGTVMPLTEKIINFATDSIAGLVYNSLVELNQYLGLTTRLVASSSVYDNVQLKAQERILDICKQEGATRYINPIGGIDLYDKPTFEQAAMELNFIKAKRVEYPQIIRAGAPGEFVPWLSVLDALMFCDVPTVRAMLGEYELV</sequence>
<dbReference type="Pfam" id="PF08889">
    <property type="entry name" value="WbqC"/>
    <property type="match status" value="1"/>
</dbReference>
<evidence type="ECO:0008006" key="3">
    <source>
        <dbReference type="Google" id="ProtNLM"/>
    </source>
</evidence>
<protein>
    <recommendedName>
        <fullName evidence="3">WbqC-like protein</fullName>
    </recommendedName>
</protein>
<evidence type="ECO:0000313" key="1">
    <source>
        <dbReference type="EMBL" id="MBC3791949.1"/>
    </source>
</evidence>
<proteinExistence type="predicted"/>
<organism evidence="1 2">
    <name type="scientific">Spirosoma utsteinense</name>
    <dbReference type="NCBI Taxonomy" id="2585773"/>
    <lineage>
        <taxon>Bacteria</taxon>
        <taxon>Pseudomonadati</taxon>
        <taxon>Bacteroidota</taxon>
        <taxon>Cytophagia</taxon>
        <taxon>Cytophagales</taxon>
        <taxon>Cytophagaceae</taxon>
        <taxon>Spirosoma</taxon>
    </lineage>
</organism>
<reference evidence="1 2" key="1">
    <citation type="submission" date="2019-06" db="EMBL/GenBank/DDBJ databases">
        <title>Spirosoma utsteinense sp. nov. isolated from Antarctic ice-free soils.</title>
        <authorList>
            <person name="Tahon G."/>
        </authorList>
    </citation>
    <scope>NUCLEOTIDE SEQUENCE [LARGE SCALE GENOMIC DNA]</scope>
    <source>
        <strain evidence="1 2">LMG 31447</strain>
    </source>
</reference>
<dbReference type="Proteomes" id="UP000700732">
    <property type="component" value="Unassembled WGS sequence"/>
</dbReference>
<dbReference type="EMBL" id="VFIA01000012">
    <property type="protein sequence ID" value="MBC3791949.1"/>
    <property type="molecule type" value="Genomic_DNA"/>
</dbReference>
<gene>
    <name evidence="1" type="ORF">FH603_2458</name>
</gene>
<accession>A0ABR6W5Y4</accession>